<dbReference type="Proteomes" id="UP001480082">
    <property type="component" value="Unassembled WGS sequence"/>
</dbReference>
<accession>A0ACC6T8K5</accession>
<evidence type="ECO:0000313" key="1">
    <source>
        <dbReference type="EMBL" id="MER9288244.1"/>
    </source>
</evidence>
<sequence>MSRSAFVQRFTSLIGMPPIRYLTLWRLQAARSQLRESQKTIGQLAYSVGYESEEAFSRAFKREFGLPPARWRGQQVVL</sequence>
<dbReference type="EMBL" id="JAMYRI010000032">
    <property type="protein sequence ID" value="MER9288244.1"/>
    <property type="molecule type" value="Genomic_DNA"/>
</dbReference>
<name>A0ACC6T8K5_9HYPH</name>
<gene>
    <name evidence="1" type="ORF">NKI81_30795</name>
</gene>
<reference evidence="1 2" key="1">
    <citation type="journal article" date="2024" name="Proc. Natl. Acad. Sci. U.S.A.">
        <title>The evolutionary genomics of adaptation to stress in wild rhizobium bacteria.</title>
        <authorList>
            <person name="Kehlet-Delgado H."/>
            <person name="Montoya A.P."/>
            <person name="Jensen K.T."/>
            <person name="Wendlandt C.E."/>
            <person name="Dexheimer C."/>
            <person name="Roberts M."/>
            <person name="Torres Martinez L."/>
            <person name="Friesen M.L."/>
            <person name="Griffitts J.S."/>
            <person name="Porter S.S."/>
        </authorList>
    </citation>
    <scope>NUCLEOTIDE SEQUENCE [LARGE SCALE GENOMIC DNA]</scope>
    <source>
        <strain evidence="1 2">M0468</strain>
    </source>
</reference>
<evidence type="ECO:0000313" key="2">
    <source>
        <dbReference type="Proteomes" id="UP001480082"/>
    </source>
</evidence>
<protein>
    <submittedName>
        <fullName evidence="1">Helix-turn-helix transcriptional regulator</fullName>
    </submittedName>
</protein>
<keyword evidence="2" id="KW-1185">Reference proteome</keyword>
<organism evidence="1 2">
    <name type="scientific">Mesorhizobium australicum</name>
    <dbReference type="NCBI Taxonomy" id="536018"/>
    <lineage>
        <taxon>Bacteria</taxon>
        <taxon>Pseudomonadati</taxon>
        <taxon>Pseudomonadota</taxon>
        <taxon>Alphaproteobacteria</taxon>
        <taxon>Hyphomicrobiales</taxon>
        <taxon>Phyllobacteriaceae</taxon>
        <taxon>Mesorhizobium</taxon>
    </lineage>
</organism>
<proteinExistence type="predicted"/>
<comment type="caution">
    <text evidence="1">The sequence shown here is derived from an EMBL/GenBank/DDBJ whole genome shotgun (WGS) entry which is preliminary data.</text>
</comment>